<feature type="non-terminal residue" evidence="2">
    <location>
        <position position="487"/>
    </location>
</feature>
<feature type="region of interest" description="Disordered" evidence="1">
    <location>
        <begin position="449"/>
        <end position="487"/>
    </location>
</feature>
<evidence type="ECO:0008006" key="4">
    <source>
        <dbReference type="Google" id="ProtNLM"/>
    </source>
</evidence>
<proteinExistence type="predicted"/>
<evidence type="ECO:0000313" key="2">
    <source>
        <dbReference type="EMBL" id="EUC61820.1"/>
    </source>
</evidence>
<protein>
    <recommendedName>
        <fullName evidence="4">Ubiquitin-like protease family profile domain-containing protein</fullName>
    </recommendedName>
</protein>
<evidence type="ECO:0000313" key="3">
    <source>
        <dbReference type="Proteomes" id="UP000030108"/>
    </source>
</evidence>
<dbReference type="EMBL" id="JATN01000319">
    <property type="protein sequence ID" value="EUC61820.1"/>
    <property type="molecule type" value="Genomic_DNA"/>
</dbReference>
<dbReference type="OrthoDB" id="3260096at2759"/>
<gene>
    <name evidence="2" type="ORF">RSOL_407790</name>
</gene>
<dbReference type="InterPro" id="IPR038765">
    <property type="entry name" value="Papain-like_cys_pep_sf"/>
</dbReference>
<dbReference type="AlphaFoldDB" id="X8JCV6"/>
<accession>X8JCV6</accession>
<evidence type="ECO:0000256" key="1">
    <source>
        <dbReference type="SAM" id="MobiDB-lite"/>
    </source>
</evidence>
<dbReference type="Proteomes" id="UP000030108">
    <property type="component" value="Unassembled WGS sequence"/>
</dbReference>
<comment type="caution">
    <text evidence="2">The sequence shown here is derived from an EMBL/GenBank/DDBJ whole genome shotgun (WGS) entry which is preliminary data.</text>
</comment>
<name>X8JCV6_9AGAM</name>
<dbReference type="Gene3D" id="3.40.395.10">
    <property type="entry name" value="Adenoviral Proteinase, Chain A"/>
    <property type="match status" value="1"/>
</dbReference>
<dbReference type="SUPFAM" id="SSF54001">
    <property type="entry name" value="Cysteine proteinases"/>
    <property type="match status" value="1"/>
</dbReference>
<sequence length="487" mass="54091">MVQERPTQSEFNAAAALELLNTEALLSVNLAVARFTHTVAPPASGDLYIAYNAANLFASTPVFKADYNLWLSIPVPSAPQLTTLREALATAICKSPTTQFSIAIVSGLHTVYAPTWVLNLWPRLRTLIQHSKAWLKASDLLEKCTGSDGTMQRLALELVSRLTSLPLDSPIPGFSYLQTSDLPDLLCNEWLSDEHINAGGEFINAHPSCKPNIRVLNSFFIISTGVVNQLLILINLPSHWAFIFVDVSLRTYSYFDTLAPAQISVPQTCIGLLHPRNPSPLICSSIATRVALLPSNMVAHAISGSNQFPMWTQATAAEHRLRWGIHFSHPSINLSGPIGPFTLDVNVEDLVEKGFNPAAPFDNFEAPLCPPDSGKPPVELSLRFPANTTRLKQSLLPFKRISHDEWHAQETKRLGAHQIEREEYQDKQQLLAIQETLTRCERKRFCKQAQRNRKREARQVAGLKSGAIPHSALKNSEPLRLGNRYLH</sequence>
<organism evidence="2 3">
    <name type="scientific">Rhizoctonia solani AG-3 Rhs1AP</name>
    <dbReference type="NCBI Taxonomy" id="1086054"/>
    <lineage>
        <taxon>Eukaryota</taxon>
        <taxon>Fungi</taxon>
        <taxon>Dikarya</taxon>
        <taxon>Basidiomycota</taxon>
        <taxon>Agaricomycotina</taxon>
        <taxon>Agaricomycetes</taxon>
        <taxon>Cantharellales</taxon>
        <taxon>Ceratobasidiaceae</taxon>
        <taxon>Rhizoctonia</taxon>
    </lineage>
</organism>
<reference evidence="3" key="1">
    <citation type="journal article" date="2014" name="Genome Announc.">
        <title>Draft genome sequence of the plant-pathogenic soil fungus Rhizoctonia solani anastomosis group 3 strain Rhs1AP.</title>
        <authorList>
            <person name="Cubeta M.A."/>
            <person name="Thomas E."/>
            <person name="Dean R.A."/>
            <person name="Jabaji S."/>
            <person name="Neate S.M."/>
            <person name="Tavantzis S."/>
            <person name="Toda T."/>
            <person name="Vilgalys R."/>
            <person name="Bharathan N."/>
            <person name="Fedorova-Abrams N."/>
            <person name="Pakala S.B."/>
            <person name="Pakala S.M."/>
            <person name="Zafar N."/>
            <person name="Joardar V."/>
            <person name="Losada L."/>
            <person name="Nierman W.C."/>
        </authorList>
    </citation>
    <scope>NUCLEOTIDE SEQUENCE [LARGE SCALE GENOMIC DNA]</scope>
    <source>
        <strain evidence="3">AG-3</strain>
    </source>
</reference>